<dbReference type="GeneID" id="7839105"/>
<keyword evidence="1" id="KW-0472">Membrane</keyword>
<proteinExistence type="predicted"/>
<dbReference type="AlphaFoldDB" id="I7M0I1"/>
<dbReference type="Proteomes" id="UP000009168">
    <property type="component" value="Unassembled WGS sequence"/>
</dbReference>
<sequence length="143" mass="16787">MNQGELHKTILKSKQKITSQTSFDLSYHYSYRQNRKEQFNRFSIYAQIATEFILNLILAIESMIKVQLDYTGMQGLQNIEKPFLQIDLSKLQEVSFISLSESLDIFSKLSNLKLNLDGEMIKVRHIPKQSKYLKKLKNIRLNI</sequence>
<keyword evidence="1" id="KW-0812">Transmembrane</keyword>
<protein>
    <submittedName>
        <fullName evidence="1">Transmembrane protein, putative</fullName>
    </submittedName>
</protein>
<dbReference type="EMBL" id="GG662849">
    <property type="protein sequence ID" value="EAR87638.2"/>
    <property type="molecule type" value="Genomic_DNA"/>
</dbReference>
<gene>
    <name evidence="1" type="ORF">TTHERM_00538580</name>
</gene>
<evidence type="ECO:0000313" key="1">
    <source>
        <dbReference type="EMBL" id="EAR87638.2"/>
    </source>
</evidence>
<keyword evidence="2" id="KW-1185">Reference proteome</keyword>
<dbReference type="InParanoid" id="I7M0I1"/>
<dbReference type="KEGG" id="tet:TTHERM_00538580"/>
<name>I7M0I1_TETTS</name>
<dbReference type="RefSeq" id="XP_001007883.2">
    <property type="nucleotide sequence ID" value="XM_001007883.2"/>
</dbReference>
<accession>I7M0I1</accession>
<evidence type="ECO:0000313" key="2">
    <source>
        <dbReference type="Proteomes" id="UP000009168"/>
    </source>
</evidence>
<organism evidence="1 2">
    <name type="scientific">Tetrahymena thermophila (strain SB210)</name>
    <dbReference type="NCBI Taxonomy" id="312017"/>
    <lineage>
        <taxon>Eukaryota</taxon>
        <taxon>Sar</taxon>
        <taxon>Alveolata</taxon>
        <taxon>Ciliophora</taxon>
        <taxon>Intramacronucleata</taxon>
        <taxon>Oligohymenophorea</taxon>
        <taxon>Hymenostomatida</taxon>
        <taxon>Tetrahymenina</taxon>
        <taxon>Tetrahymenidae</taxon>
        <taxon>Tetrahymena</taxon>
    </lineage>
</organism>
<reference evidence="2" key="1">
    <citation type="journal article" date="2006" name="PLoS Biol.">
        <title>Macronuclear genome sequence of the ciliate Tetrahymena thermophila, a model eukaryote.</title>
        <authorList>
            <person name="Eisen J.A."/>
            <person name="Coyne R.S."/>
            <person name="Wu M."/>
            <person name="Wu D."/>
            <person name="Thiagarajan M."/>
            <person name="Wortman J.R."/>
            <person name="Badger J.H."/>
            <person name="Ren Q."/>
            <person name="Amedeo P."/>
            <person name="Jones K.M."/>
            <person name="Tallon L.J."/>
            <person name="Delcher A.L."/>
            <person name="Salzberg S.L."/>
            <person name="Silva J.C."/>
            <person name="Haas B.J."/>
            <person name="Majoros W.H."/>
            <person name="Farzad M."/>
            <person name="Carlton J.M."/>
            <person name="Smith R.K. Jr."/>
            <person name="Garg J."/>
            <person name="Pearlman R.E."/>
            <person name="Karrer K.M."/>
            <person name="Sun L."/>
            <person name="Manning G."/>
            <person name="Elde N.C."/>
            <person name="Turkewitz A.P."/>
            <person name="Asai D.J."/>
            <person name="Wilkes D.E."/>
            <person name="Wang Y."/>
            <person name="Cai H."/>
            <person name="Collins K."/>
            <person name="Stewart B.A."/>
            <person name="Lee S.R."/>
            <person name="Wilamowska K."/>
            <person name="Weinberg Z."/>
            <person name="Ruzzo W.L."/>
            <person name="Wloga D."/>
            <person name="Gaertig J."/>
            <person name="Frankel J."/>
            <person name="Tsao C.-C."/>
            <person name="Gorovsky M.A."/>
            <person name="Keeling P.J."/>
            <person name="Waller R.F."/>
            <person name="Patron N.J."/>
            <person name="Cherry J.M."/>
            <person name="Stover N.A."/>
            <person name="Krieger C.J."/>
            <person name="del Toro C."/>
            <person name="Ryder H.F."/>
            <person name="Williamson S.C."/>
            <person name="Barbeau R.A."/>
            <person name="Hamilton E.P."/>
            <person name="Orias E."/>
        </authorList>
    </citation>
    <scope>NUCLEOTIDE SEQUENCE [LARGE SCALE GENOMIC DNA]</scope>
    <source>
        <strain evidence="2">SB210</strain>
    </source>
</reference>